<evidence type="ECO:0000259" key="1">
    <source>
        <dbReference type="Pfam" id="PF04316"/>
    </source>
</evidence>
<feature type="domain" description="Anti-sigma-28 factor FlgM C-terminal" evidence="1">
    <location>
        <begin position="34"/>
        <end position="63"/>
    </location>
</feature>
<name>U2ETD7_9BACT</name>
<organism evidence="2 3">
    <name type="scientific">Campylobacter concisus UNSWCS</name>
    <dbReference type="NCBI Taxonomy" id="1242968"/>
    <lineage>
        <taxon>Bacteria</taxon>
        <taxon>Pseudomonadati</taxon>
        <taxon>Campylobacterota</taxon>
        <taxon>Epsilonproteobacteria</taxon>
        <taxon>Campylobacterales</taxon>
        <taxon>Campylobacteraceae</taxon>
        <taxon>Campylobacter</taxon>
    </lineage>
</organism>
<dbReference type="PATRIC" id="fig|1242968.3.peg.1605"/>
<reference evidence="2 3" key="1">
    <citation type="journal article" date="2013" name="BMC Genomics">
        <title>Comparative genomics of Campylobacter concisus isolates reveals genetic diversity and provides insights into disease association.</title>
        <authorList>
            <person name="Deshpande N.P."/>
            <person name="Kaakoush N.O."/>
            <person name="Wilkins M.R."/>
            <person name="Mitchell H.M."/>
        </authorList>
    </citation>
    <scope>NUCLEOTIDE SEQUENCE [LARGE SCALE GENOMIC DNA]</scope>
    <source>
        <strain evidence="2 3">UNSWCS</strain>
    </source>
</reference>
<dbReference type="InterPro" id="IPR035890">
    <property type="entry name" value="Anti-sigma-28_factor_FlgM_sf"/>
</dbReference>
<comment type="caution">
    <text evidence="2">The sequence shown here is derived from an EMBL/GenBank/DDBJ whole genome shotgun (WGS) entry which is preliminary data.</text>
</comment>
<accession>U2ETD7</accession>
<dbReference type="EMBL" id="ANNG01000037">
    <property type="protein sequence ID" value="ERJ27421.1"/>
    <property type="molecule type" value="Genomic_DNA"/>
</dbReference>
<dbReference type="Proteomes" id="UP000016620">
    <property type="component" value="Unassembled WGS sequence"/>
</dbReference>
<evidence type="ECO:0000313" key="2">
    <source>
        <dbReference type="EMBL" id="ERJ27421.1"/>
    </source>
</evidence>
<sequence length="69" mass="7634">MDMITPLNQRPNYQANTLNKNSDARVENENKEVKTNENARVKEIADAIANGTYQVDISKTAKAVADALL</sequence>
<dbReference type="AlphaFoldDB" id="U2ETD7"/>
<dbReference type="InterPro" id="IPR031316">
    <property type="entry name" value="FlgM_C"/>
</dbReference>
<dbReference type="SUPFAM" id="SSF101498">
    <property type="entry name" value="Anti-sigma factor FlgM"/>
    <property type="match status" value="1"/>
</dbReference>
<gene>
    <name evidence="2" type="ORF">UNSWCS_1086</name>
</gene>
<dbReference type="Pfam" id="PF04316">
    <property type="entry name" value="FlgM"/>
    <property type="match status" value="1"/>
</dbReference>
<evidence type="ECO:0000313" key="3">
    <source>
        <dbReference type="Proteomes" id="UP000016620"/>
    </source>
</evidence>
<protein>
    <recommendedName>
        <fullName evidence="1">Anti-sigma-28 factor FlgM C-terminal domain-containing protein</fullName>
    </recommendedName>
</protein>
<proteinExistence type="predicted"/>